<evidence type="ECO:0000313" key="2">
    <source>
        <dbReference type="EMBL" id="KAJ1256624.1"/>
    </source>
</evidence>
<dbReference type="EMBL" id="MU629496">
    <property type="protein sequence ID" value="KAJ1256624.1"/>
    <property type="molecule type" value="Genomic_DNA"/>
</dbReference>
<accession>A0A9W7XCX3</accession>
<protein>
    <submittedName>
        <fullName evidence="2">Uncharacterized protein</fullName>
    </submittedName>
</protein>
<dbReference type="AlphaFoldDB" id="A0A9W7XCX3"/>
<reference evidence="2 3" key="1">
    <citation type="submission" date="2022-10" db="EMBL/GenBank/DDBJ databases">
        <title>WGS assembly of Paspalum vaginatum 540-79.</title>
        <authorList>
            <person name="Sun G."/>
            <person name="Wase N."/>
            <person name="Shu S."/>
            <person name="Jenkins J."/>
            <person name="Zhou B."/>
            <person name="Torres-Rodriguez J."/>
            <person name="Chen C."/>
            <person name="Sandor L."/>
            <person name="Plott C."/>
            <person name="Yoshinga Y."/>
            <person name="Daum C."/>
            <person name="Qi P."/>
            <person name="Barry K."/>
            <person name="Lipzen A."/>
            <person name="Berry L."/>
            <person name="Pedersen C."/>
            <person name="Gottilla T."/>
            <person name="Foltz A."/>
            <person name="Yu H."/>
            <person name="O'Malley R."/>
            <person name="Zhang C."/>
            <person name="Devos K."/>
            <person name="Sigmon B."/>
            <person name="Yu B."/>
            <person name="Obata T."/>
            <person name="Schmutz J."/>
            <person name="Schnable J."/>
        </authorList>
    </citation>
    <scope>NUCLEOTIDE SEQUENCE [LARGE SCALE GENOMIC DNA]</scope>
    <source>
        <strain evidence="3">cv. 540-79</strain>
    </source>
</reference>
<evidence type="ECO:0000256" key="1">
    <source>
        <dbReference type="SAM" id="MobiDB-lite"/>
    </source>
</evidence>
<dbReference type="Proteomes" id="UP001164776">
    <property type="component" value="Unassembled WGS sequence"/>
</dbReference>
<organism evidence="2 3">
    <name type="scientific">Paspalum vaginatum</name>
    <name type="common">seashore paspalum</name>
    <dbReference type="NCBI Taxonomy" id="158149"/>
    <lineage>
        <taxon>Eukaryota</taxon>
        <taxon>Viridiplantae</taxon>
        <taxon>Streptophyta</taxon>
        <taxon>Embryophyta</taxon>
        <taxon>Tracheophyta</taxon>
        <taxon>Spermatophyta</taxon>
        <taxon>Magnoliopsida</taxon>
        <taxon>Liliopsida</taxon>
        <taxon>Poales</taxon>
        <taxon>Poaceae</taxon>
        <taxon>PACMAD clade</taxon>
        <taxon>Panicoideae</taxon>
        <taxon>Andropogonodae</taxon>
        <taxon>Paspaleae</taxon>
        <taxon>Paspalinae</taxon>
        <taxon>Paspalum</taxon>
    </lineage>
</organism>
<sequence>MESRRPTPRHYRDLPHVARHSRAFLALRCAPARDAYRTPARHSRANPHPRPEARNQIEIAAPPLTRSRRIGRSPSPLADTEATTFGSPRGGGRITAGFMICFPNYSTSLSFPGLYVEDIFVRASCRRRSLMLSVVAGKAAELGMGAWNGACLTVIARPLSRIKRRGL</sequence>
<name>A0A9W7XCX3_9POAL</name>
<dbReference type="Gene3D" id="3.40.630.30">
    <property type="match status" value="1"/>
</dbReference>
<dbReference type="OrthoDB" id="7305308at2759"/>
<feature type="region of interest" description="Disordered" evidence="1">
    <location>
        <begin position="68"/>
        <end position="88"/>
    </location>
</feature>
<comment type="caution">
    <text evidence="2">The sequence shown here is derived from an EMBL/GenBank/DDBJ whole genome shotgun (WGS) entry which is preliminary data.</text>
</comment>
<keyword evidence="3" id="KW-1185">Reference proteome</keyword>
<evidence type="ECO:0000313" key="3">
    <source>
        <dbReference type="Proteomes" id="UP001164776"/>
    </source>
</evidence>
<proteinExistence type="predicted"/>
<gene>
    <name evidence="2" type="ORF">BS78_K343100</name>
</gene>